<proteinExistence type="inferred from homology"/>
<dbReference type="Gene3D" id="3.90.1530.10">
    <property type="entry name" value="Conserved hypothetical protein from pyrococcus furiosus pfu- 392566-001, ParB domain"/>
    <property type="match status" value="1"/>
</dbReference>
<dbReference type="CDD" id="cd16403">
    <property type="entry name" value="ParB_N_like_MT"/>
    <property type="match status" value="1"/>
</dbReference>
<dbReference type="Pfam" id="PF01555">
    <property type="entry name" value="N6_N4_Mtase"/>
    <property type="match status" value="1"/>
</dbReference>
<dbReference type="SMART" id="SM00470">
    <property type="entry name" value="ParB"/>
    <property type="match status" value="1"/>
</dbReference>
<dbReference type="GO" id="GO:0009307">
    <property type="term" value="P:DNA restriction-modification system"/>
    <property type="evidence" value="ECO:0007669"/>
    <property type="project" value="UniProtKB-KW"/>
</dbReference>
<dbReference type="InterPro" id="IPR015840">
    <property type="entry name" value="DNA_MeTrfase_ParB"/>
</dbReference>
<feature type="domain" description="ParB-like N-terminal" evidence="6">
    <location>
        <begin position="24"/>
        <end position="111"/>
    </location>
</feature>
<dbReference type="GO" id="GO:0008170">
    <property type="term" value="F:N-methyltransferase activity"/>
    <property type="evidence" value="ECO:0007669"/>
    <property type="project" value="InterPro"/>
</dbReference>
<name>A0A173R6D5_9FIRM</name>
<dbReference type="PIRSF" id="PIRSF036758">
    <property type="entry name" value="Aden_M_ParB"/>
    <property type="match status" value="1"/>
</dbReference>
<evidence type="ECO:0000256" key="3">
    <source>
        <dbReference type="ARBA" id="ARBA00022747"/>
    </source>
</evidence>
<sequence length="445" mass="49065">MDYKTEAQPKATAGGVPVFCAHDAIVAIEKLIPNPKNPNTHPDAQIQALGRIIRQTGWRAPITVSKRSGFIVKGHGRLAAAKLEGLTEVPVDYQNYTNEAEEYADLVADNRIAELAEIDNKLLADIFADIDTGEIPMELTGYTDKEVESLVTGLAEALHNDLTEPDEIPEAPEGDGMITQKGDLWILGRHRVVCGNSTDEDAMRLLLDGKHPEILLTDPPYCSGGFQESGKSVGSIGTKQSDGNGGQKTPTISSDNLSTRGYQTLMRAVLSATDIKVAYIFTDWRMWLYLWDLVEASGLAIRNMIVWNKKTPGMGNGWRAQHELVMFAHRTKPAWDNHKGYGNVIEATRSGNELHPTQKPVEILEKLLDNTQWAEGVLDTFGGSGTTLIAAESVGQPAYVMEMEPAFVDVIVKRYIKTTGKTSGIRLFRKGKDLGREHFERMFTE</sequence>
<evidence type="ECO:0000256" key="5">
    <source>
        <dbReference type="SAM" id="MobiDB-lite"/>
    </source>
</evidence>
<dbReference type="SUPFAM" id="SSF53335">
    <property type="entry name" value="S-adenosyl-L-methionine-dependent methyltransferases"/>
    <property type="match status" value="1"/>
</dbReference>
<organism evidence="7 8">
    <name type="scientific">Agathobacter rectalis</name>
    <dbReference type="NCBI Taxonomy" id="39491"/>
    <lineage>
        <taxon>Bacteria</taxon>
        <taxon>Bacillati</taxon>
        <taxon>Bacillota</taxon>
        <taxon>Clostridia</taxon>
        <taxon>Lachnospirales</taxon>
        <taxon>Lachnospiraceae</taxon>
        <taxon>Agathobacter</taxon>
    </lineage>
</organism>
<protein>
    <recommendedName>
        <fullName evidence="4">Methyltransferase</fullName>
        <ecNumber evidence="4">2.1.1.-</ecNumber>
    </recommendedName>
</protein>
<dbReference type="AlphaFoldDB" id="A0A173R6D5"/>
<dbReference type="InterPro" id="IPR003115">
    <property type="entry name" value="ParB_N"/>
</dbReference>
<evidence type="ECO:0000313" key="7">
    <source>
        <dbReference type="EMBL" id="CUM73367.1"/>
    </source>
</evidence>
<gene>
    <name evidence="7" type="primary">dpnA_2</name>
    <name evidence="7" type="ORF">ERS852580_00299</name>
</gene>
<dbReference type="GO" id="GO:0003677">
    <property type="term" value="F:DNA binding"/>
    <property type="evidence" value="ECO:0007669"/>
    <property type="project" value="InterPro"/>
</dbReference>
<dbReference type="InterPro" id="IPR002941">
    <property type="entry name" value="DNA_methylase_N4/N6"/>
</dbReference>
<dbReference type="PRINTS" id="PR00508">
    <property type="entry name" value="S21N4MTFRASE"/>
</dbReference>
<comment type="similarity">
    <text evidence="4">Belongs to the N(4)/N(6)-methyltransferase family.</text>
</comment>
<dbReference type="OrthoDB" id="9773571at2"/>
<dbReference type="Gene3D" id="3.40.50.150">
    <property type="entry name" value="Vaccinia Virus protein VP39"/>
    <property type="match status" value="1"/>
</dbReference>
<keyword evidence="3" id="KW-0680">Restriction system</keyword>
<accession>A0A173R6D5</accession>
<keyword evidence="2 7" id="KW-0808">Transferase</keyword>
<dbReference type="GO" id="GO:0032259">
    <property type="term" value="P:methylation"/>
    <property type="evidence" value="ECO:0007669"/>
    <property type="project" value="UniProtKB-KW"/>
</dbReference>
<evidence type="ECO:0000313" key="8">
    <source>
        <dbReference type="Proteomes" id="UP000095673"/>
    </source>
</evidence>
<evidence type="ECO:0000259" key="6">
    <source>
        <dbReference type="SMART" id="SM00470"/>
    </source>
</evidence>
<reference evidence="7 8" key="1">
    <citation type="submission" date="2015-09" db="EMBL/GenBank/DDBJ databases">
        <authorList>
            <consortium name="Pathogen Informatics"/>
        </authorList>
    </citation>
    <scope>NUCLEOTIDE SEQUENCE [LARGE SCALE GENOMIC DNA]</scope>
    <source>
        <strain evidence="7 8">2789STDY5834968</strain>
    </source>
</reference>
<dbReference type="InterPro" id="IPR001091">
    <property type="entry name" value="RM_Methyltransferase"/>
</dbReference>
<dbReference type="SUPFAM" id="SSF110849">
    <property type="entry name" value="ParB/Sulfiredoxin"/>
    <property type="match status" value="1"/>
</dbReference>
<evidence type="ECO:0000256" key="1">
    <source>
        <dbReference type="ARBA" id="ARBA00022603"/>
    </source>
</evidence>
<dbReference type="RefSeq" id="WP_055236870.1">
    <property type="nucleotide sequence ID" value="NZ_CYXM01000001.1"/>
</dbReference>
<evidence type="ECO:0000256" key="2">
    <source>
        <dbReference type="ARBA" id="ARBA00022679"/>
    </source>
</evidence>
<dbReference type="EC" id="2.1.1.-" evidence="4"/>
<keyword evidence="1 7" id="KW-0489">Methyltransferase</keyword>
<dbReference type="Proteomes" id="UP000095673">
    <property type="component" value="Unassembled WGS sequence"/>
</dbReference>
<dbReference type="InterPro" id="IPR029063">
    <property type="entry name" value="SAM-dependent_MTases_sf"/>
</dbReference>
<dbReference type="InterPro" id="IPR036086">
    <property type="entry name" value="ParB/Sulfiredoxin_sf"/>
</dbReference>
<feature type="region of interest" description="Disordered" evidence="5">
    <location>
        <begin position="232"/>
        <end position="255"/>
    </location>
</feature>
<evidence type="ECO:0000256" key="4">
    <source>
        <dbReference type="RuleBase" id="RU362026"/>
    </source>
</evidence>
<dbReference type="EMBL" id="CYXM01000001">
    <property type="protein sequence ID" value="CUM73367.1"/>
    <property type="molecule type" value="Genomic_DNA"/>
</dbReference>
<dbReference type="Pfam" id="PF02195">
    <property type="entry name" value="ParB_N"/>
    <property type="match status" value="1"/>
</dbReference>